<reference evidence="1" key="2">
    <citation type="journal article" date="2015" name="Data Brief">
        <title>Shoot transcriptome of the giant reed, Arundo donax.</title>
        <authorList>
            <person name="Barrero R.A."/>
            <person name="Guerrero F.D."/>
            <person name="Moolhuijzen P."/>
            <person name="Goolsby J.A."/>
            <person name="Tidwell J."/>
            <person name="Bellgard S.E."/>
            <person name="Bellgard M.I."/>
        </authorList>
    </citation>
    <scope>NUCLEOTIDE SEQUENCE</scope>
    <source>
        <tissue evidence="1">Shoot tissue taken approximately 20 cm above the soil surface</tissue>
    </source>
</reference>
<dbReference type="EMBL" id="GBRH01244643">
    <property type="protein sequence ID" value="JAD53252.1"/>
    <property type="molecule type" value="Transcribed_RNA"/>
</dbReference>
<organism evidence="1">
    <name type="scientific">Arundo donax</name>
    <name type="common">Giant reed</name>
    <name type="synonym">Donax arundinaceus</name>
    <dbReference type="NCBI Taxonomy" id="35708"/>
    <lineage>
        <taxon>Eukaryota</taxon>
        <taxon>Viridiplantae</taxon>
        <taxon>Streptophyta</taxon>
        <taxon>Embryophyta</taxon>
        <taxon>Tracheophyta</taxon>
        <taxon>Spermatophyta</taxon>
        <taxon>Magnoliopsida</taxon>
        <taxon>Liliopsida</taxon>
        <taxon>Poales</taxon>
        <taxon>Poaceae</taxon>
        <taxon>PACMAD clade</taxon>
        <taxon>Arundinoideae</taxon>
        <taxon>Arundineae</taxon>
        <taxon>Arundo</taxon>
    </lineage>
</organism>
<reference evidence="1" key="1">
    <citation type="submission" date="2014-09" db="EMBL/GenBank/DDBJ databases">
        <authorList>
            <person name="Magalhaes I.L.F."/>
            <person name="Oliveira U."/>
            <person name="Santos F.R."/>
            <person name="Vidigal T.H.D.A."/>
            <person name="Brescovit A.D."/>
            <person name="Santos A.J."/>
        </authorList>
    </citation>
    <scope>NUCLEOTIDE SEQUENCE</scope>
    <source>
        <tissue evidence="1">Shoot tissue taken approximately 20 cm above the soil surface</tissue>
    </source>
</reference>
<evidence type="ECO:0000313" key="1">
    <source>
        <dbReference type="EMBL" id="JAD53252.1"/>
    </source>
</evidence>
<protein>
    <submittedName>
        <fullName evidence="1">Uncharacterized protein</fullName>
    </submittedName>
</protein>
<name>A0A0A9B1Q6_ARUDO</name>
<accession>A0A0A9B1Q6</accession>
<dbReference type="AlphaFoldDB" id="A0A0A9B1Q6"/>
<proteinExistence type="predicted"/>
<sequence length="19" mass="2342">MLLDLVTHCFCIYHLFLLF</sequence>